<feature type="transmembrane region" description="Helical" evidence="8">
    <location>
        <begin position="12"/>
        <end position="31"/>
    </location>
</feature>
<evidence type="ECO:0000256" key="1">
    <source>
        <dbReference type="ARBA" id="ARBA00004141"/>
    </source>
</evidence>
<sequence>MSLFRLNFKHNLLLVVLLISLGFTFMVYLSVSSLEEQSLAAKDESVLGQRGIVLGHLKAEVSAASRLKGAAAEEQLKSLLDEQKTALATLRAEGMTDSAQFEEMLTQWVAARQRALQAAQTIGVDNQQGQRGQAIAALADFESKMFSFMKENFSMLEDSVLSIIEYRSDESFIAYDAAIKQLVAKLEEFGFEEAFADRLATIKTAVSALIQLSSEQRTAEQQADVHLIKLNRLVEDTQASVLQEYALARNESEKASQRTRNTLLVAGAIIAISACILLLLVWQRATRSLTGTLHSLEDIASGNLAVRIAVKEEHPDEFDELGAAVNHLADSLGDILVNTRQSSEHLQQMSSQLSHTLDTMVADGERTEQETGTVASAIREISQTVTEMAAASEETNRLSNSAQQATEHGGAVITEALGALEQTSDLFGDLHQQIKGLNESSRQIDGVTDIINGLAEQTNLLALNAAIEAARAGEAGRGFSVVADEVRSLSEETSSATARIDEIITRMQKQLNGIQQSMDQGISQVDQGKQQGAGAIQEMQQIRRLFSDVSDRNQQQSVSIEQISATAQSIAVSMDTVLTNISKASDKNKEIDQFSGNVVQQAEQLLQTTSAFHV</sequence>
<dbReference type="GO" id="GO:0004888">
    <property type="term" value="F:transmembrane signaling receptor activity"/>
    <property type="evidence" value="ECO:0007669"/>
    <property type="project" value="InterPro"/>
</dbReference>
<dbReference type="PANTHER" id="PTHR32089:SF119">
    <property type="entry name" value="METHYL-ACCEPTING CHEMOTAXIS PROTEIN CTPL"/>
    <property type="match status" value="1"/>
</dbReference>
<evidence type="ECO:0000256" key="7">
    <source>
        <dbReference type="PROSITE-ProRule" id="PRU00284"/>
    </source>
</evidence>
<dbReference type="EMBL" id="JACJFM010000026">
    <property type="protein sequence ID" value="MBB1488282.1"/>
    <property type="molecule type" value="Genomic_DNA"/>
</dbReference>
<dbReference type="InterPro" id="IPR004090">
    <property type="entry name" value="Chemotax_Me-accpt_rcpt"/>
</dbReference>
<keyword evidence="2 8" id="KW-0812">Transmembrane</keyword>
<name>A0A839IUC8_9GAMM</name>
<dbReference type="PANTHER" id="PTHR32089">
    <property type="entry name" value="METHYL-ACCEPTING CHEMOTAXIS PROTEIN MCPB"/>
    <property type="match status" value="1"/>
</dbReference>
<dbReference type="InterPro" id="IPR004089">
    <property type="entry name" value="MCPsignal_dom"/>
</dbReference>
<dbReference type="SMART" id="SM00304">
    <property type="entry name" value="HAMP"/>
    <property type="match status" value="1"/>
</dbReference>
<dbReference type="RefSeq" id="WP_182810055.1">
    <property type="nucleotide sequence ID" value="NZ_JACJFM010000026.1"/>
</dbReference>
<dbReference type="InterPro" id="IPR003660">
    <property type="entry name" value="HAMP_dom"/>
</dbReference>
<keyword evidence="12" id="KW-1185">Reference proteome</keyword>
<evidence type="ECO:0000256" key="3">
    <source>
        <dbReference type="ARBA" id="ARBA00022989"/>
    </source>
</evidence>
<dbReference type="SMART" id="SM00283">
    <property type="entry name" value="MA"/>
    <property type="match status" value="1"/>
</dbReference>
<dbReference type="PROSITE" id="PS50885">
    <property type="entry name" value="HAMP"/>
    <property type="match status" value="1"/>
</dbReference>
<keyword evidence="5 7" id="KW-0807">Transducer</keyword>
<comment type="similarity">
    <text evidence="6">Belongs to the methyl-accepting chemotaxis (MCP) protein family.</text>
</comment>
<evidence type="ECO:0000313" key="11">
    <source>
        <dbReference type="EMBL" id="MBB1488282.1"/>
    </source>
</evidence>
<dbReference type="Pfam" id="PF00672">
    <property type="entry name" value="HAMP"/>
    <property type="match status" value="1"/>
</dbReference>
<feature type="domain" description="Methyl-accepting transducer" evidence="9">
    <location>
        <begin position="342"/>
        <end position="578"/>
    </location>
</feature>
<evidence type="ECO:0000256" key="6">
    <source>
        <dbReference type="ARBA" id="ARBA00029447"/>
    </source>
</evidence>
<evidence type="ECO:0000313" key="12">
    <source>
        <dbReference type="Proteomes" id="UP000565262"/>
    </source>
</evidence>
<evidence type="ECO:0000256" key="8">
    <source>
        <dbReference type="SAM" id="Phobius"/>
    </source>
</evidence>
<evidence type="ECO:0000256" key="4">
    <source>
        <dbReference type="ARBA" id="ARBA00023136"/>
    </source>
</evidence>
<accession>A0A839IUC8</accession>
<comment type="subcellular location">
    <subcellularLocation>
        <location evidence="1">Membrane</location>
        <topology evidence="1">Multi-pass membrane protein</topology>
    </subcellularLocation>
</comment>
<feature type="transmembrane region" description="Helical" evidence="8">
    <location>
        <begin position="263"/>
        <end position="282"/>
    </location>
</feature>
<proteinExistence type="inferred from homology"/>
<dbReference type="PROSITE" id="PS50111">
    <property type="entry name" value="CHEMOTAXIS_TRANSDUC_2"/>
    <property type="match status" value="1"/>
</dbReference>
<organism evidence="11 12">
    <name type="scientific">Oceanospirillum sediminis</name>
    <dbReference type="NCBI Taxonomy" id="2760088"/>
    <lineage>
        <taxon>Bacteria</taxon>
        <taxon>Pseudomonadati</taxon>
        <taxon>Pseudomonadota</taxon>
        <taxon>Gammaproteobacteria</taxon>
        <taxon>Oceanospirillales</taxon>
        <taxon>Oceanospirillaceae</taxon>
        <taxon>Oceanospirillum</taxon>
    </lineage>
</organism>
<dbReference type="SUPFAM" id="SSF58104">
    <property type="entry name" value="Methyl-accepting chemotaxis protein (MCP) signaling domain"/>
    <property type="match status" value="1"/>
</dbReference>
<evidence type="ECO:0000259" key="9">
    <source>
        <dbReference type="PROSITE" id="PS50111"/>
    </source>
</evidence>
<evidence type="ECO:0000259" key="10">
    <source>
        <dbReference type="PROSITE" id="PS50885"/>
    </source>
</evidence>
<dbReference type="GO" id="GO:0006935">
    <property type="term" value="P:chemotaxis"/>
    <property type="evidence" value="ECO:0007669"/>
    <property type="project" value="InterPro"/>
</dbReference>
<comment type="caution">
    <text evidence="11">The sequence shown here is derived from an EMBL/GenBank/DDBJ whole genome shotgun (WGS) entry which is preliminary data.</text>
</comment>
<protein>
    <submittedName>
        <fullName evidence="11">Methyl-accepting chemotaxis protein</fullName>
    </submittedName>
</protein>
<gene>
    <name evidence="11" type="ORF">H4O21_16890</name>
</gene>
<dbReference type="Pfam" id="PF00015">
    <property type="entry name" value="MCPsignal"/>
    <property type="match status" value="1"/>
</dbReference>
<keyword evidence="4 8" id="KW-0472">Membrane</keyword>
<dbReference type="PRINTS" id="PR00260">
    <property type="entry name" value="CHEMTRNSDUCR"/>
</dbReference>
<evidence type="ECO:0000256" key="2">
    <source>
        <dbReference type="ARBA" id="ARBA00022692"/>
    </source>
</evidence>
<keyword evidence="3 8" id="KW-1133">Transmembrane helix</keyword>
<dbReference type="Gene3D" id="1.10.287.950">
    <property type="entry name" value="Methyl-accepting chemotaxis protein"/>
    <property type="match status" value="1"/>
</dbReference>
<evidence type="ECO:0000256" key="5">
    <source>
        <dbReference type="ARBA" id="ARBA00023224"/>
    </source>
</evidence>
<dbReference type="GO" id="GO:0007165">
    <property type="term" value="P:signal transduction"/>
    <property type="evidence" value="ECO:0007669"/>
    <property type="project" value="UniProtKB-KW"/>
</dbReference>
<dbReference type="Proteomes" id="UP000565262">
    <property type="component" value="Unassembled WGS sequence"/>
</dbReference>
<dbReference type="GO" id="GO:0016020">
    <property type="term" value="C:membrane"/>
    <property type="evidence" value="ECO:0007669"/>
    <property type="project" value="UniProtKB-SubCell"/>
</dbReference>
<reference evidence="11 12" key="1">
    <citation type="submission" date="2020-08" db="EMBL/GenBank/DDBJ databases">
        <title>Oceanospirillum sp. nov. isolated from marine sediment.</title>
        <authorList>
            <person name="Ji X."/>
        </authorList>
    </citation>
    <scope>NUCLEOTIDE SEQUENCE [LARGE SCALE GENOMIC DNA]</scope>
    <source>
        <strain evidence="11 12">D5</strain>
    </source>
</reference>
<feature type="domain" description="HAMP" evidence="10">
    <location>
        <begin position="283"/>
        <end position="337"/>
    </location>
</feature>
<dbReference type="AlphaFoldDB" id="A0A839IUC8"/>
<dbReference type="CDD" id="cd06225">
    <property type="entry name" value="HAMP"/>
    <property type="match status" value="1"/>
</dbReference>